<dbReference type="GO" id="GO:0004721">
    <property type="term" value="F:phosphoprotein phosphatase activity"/>
    <property type="evidence" value="ECO:0007669"/>
    <property type="project" value="InterPro"/>
</dbReference>
<dbReference type="Proteomes" id="UP001144204">
    <property type="component" value="Unassembled WGS sequence"/>
</dbReference>
<dbReference type="Pfam" id="PF13350">
    <property type="entry name" value="Y_phosphatase3"/>
    <property type="match status" value="1"/>
</dbReference>
<evidence type="ECO:0000256" key="1">
    <source>
        <dbReference type="ARBA" id="ARBA00009580"/>
    </source>
</evidence>
<feature type="domain" description="Tyrosine specific protein phosphatases" evidence="2">
    <location>
        <begin position="126"/>
        <end position="189"/>
    </location>
</feature>
<dbReference type="PROSITE" id="PS00383">
    <property type="entry name" value="TYR_PHOSPHATASE_1"/>
    <property type="match status" value="1"/>
</dbReference>
<evidence type="ECO:0000259" key="2">
    <source>
        <dbReference type="PROSITE" id="PS50056"/>
    </source>
</evidence>
<reference evidence="3" key="2">
    <citation type="journal article" date="2023" name="PLoS ONE">
        <title>Philodulcilactobacillus myokoensis gen. nov., sp. nov., a fructophilic, acidophilic, and agar-phobic lactic acid bacterium isolated from fermented vegetable extracts.</title>
        <authorList>
            <person name="Kouya T."/>
            <person name="Ishiyama Y."/>
            <person name="Ohashi S."/>
            <person name="Kumakubo R."/>
            <person name="Yamazaki T."/>
            <person name="Otaki T."/>
        </authorList>
    </citation>
    <scope>NUCLEOTIDE SEQUENCE</scope>
    <source>
        <strain evidence="3">WR16-4</strain>
    </source>
</reference>
<proteinExistence type="inferred from homology"/>
<dbReference type="PANTHER" id="PTHR31126">
    <property type="entry name" value="TYROSINE-PROTEIN PHOSPHATASE"/>
    <property type="match status" value="1"/>
</dbReference>
<protein>
    <submittedName>
        <fullName evidence="3">Protein-tyrosine-phosphatase</fullName>
    </submittedName>
</protein>
<dbReference type="PANTHER" id="PTHR31126:SF1">
    <property type="entry name" value="TYROSINE SPECIFIC PROTEIN PHOSPHATASES DOMAIN-CONTAINING PROTEIN"/>
    <property type="match status" value="1"/>
</dbReference>
<accession>A0A9W6ETD4</accession>
<keyword evidence="4" id="KW-1185">Reference proteome</keyword>
<dbReference type="RefSeq" id="WP_286136764.1">
    <property type="nucleotide sequence ID" value="NZ_BRPL01000002.1"/>
</dbReference>
<dbReference type="InterPro" id="IPR029021">
    <property type="entry name" value="Prot-tyrosine_phosphatase-like"/>
</dbReference>
<dbReference type="EMBL" id="BRPL01000002">
    <property type="protein sequence ID" value="GLB47302.1"/>
    <property type="molecule type" value="Genomic_DNA"/>
</dbReference>
<dbReference type="PROSITE" id="PS50056">
    <property type="entry name" value="TYR_PHOSPHATASE_2"/>
    <property type="match status" value="1"/>
</dbReference>
<sequence>MVKRFLPIKHGDNFRDIGGYRTNTNQIVKWHKIVRSGHIADLSLDDQRFLLNYQITRVIDFRSNQERRMAPDRLSNDVQYEKFPIFDNHFIVSHQKEMTDPKFNYRNMLNMYQFFILSSQAQKSFQNFFQSLMNNPGNHAILFHCSQGKDRTGMAASMLLLVLGVDIQTVKNDYLLSKKPMIPYIHRKLTQIKPEFINDNFKRNLYDLYIVHKAYFDTAVNTIRCQYGTFDHFTHQFLGLSQNDIQVLKHIYLTNTY</sequence>
<evidence type="ECO:0000313" key="3">
    <source>
        <dbReference type="EMBL" id="GLB47302.1"/>
    </source>
</evidence>
<dbReference type="AlphaFoldDB" id="A0A9W6ETD4"/>
<gene>
    <name evidence="3" type="ORF">WR164_12810</name>
</gene>
<dbReference type="InterPro" id="IPR000387">
    <property type="entry name" value="Tyr_Pase_dom"/>
</dbReference>
<organism evidence="3 4">
    <name type="scientific">Philodulcilactobacillus myokoensis</name>
    <dbReference type="NCBI Taxonomy" id="2929573"/>
    <lineage>
        <taxon>Bacteria</taxon>
        <taxon>Bacillati</taxon>
        <taxon>Bacillota</taxon>
        <taxon>Bacilli</taxon>
        <taxon>Lactobacillales</taxon>
        <taxon>Lactobacillaceae</taxon>
        <taxon>Philodulcilactobacillus</taxon>
    </lineage>
</organism>
<reference evidence="3" key="1">
    <citation type="submission" date="2022-07" db="EMBL/GenBank/DDBJ databases">
        <authorList>
            <person name="Kouya T."/>
            <person name="Ishiyama Y."/>
        </authorList>
    </citation>
    <scope>NUCLEOTIDE SEQUENCE</scope>
    <source>
        <strain evidence="3">WR16-4</strain>
    </source>
</reference>
<name>A0A9W6ETD4_9LACO</name>
<comment type="similarity">
    <text evidence="1">Belongs to the protein-tyrosine phosphatase family.</text>
</comment>
<dbReference type="Gene3D" id="3.90.190.10">
    <property type="entry name" value="Protein tyrosine phosphatase superfamily"/>
    <property type="match status" value="1"/>
</dbReference>
<dbReference type="InterPro" id="IPR016130">
    <property type="entry name" value="Tyr_Pase_AS"/>
</dbReference>
<dbReference type="InterPro" id="IPR026893">
    <property type="entry name" value="Tyr/Ser_Pase_IphP-type"/>
</dbReference>
<comment type="caution">
    <text evidence="3">The sequence shown here is derived from an EMBL/GenBank/DDBJ whole genome shotgun (WGS) entry which is preliminary data.</text>
</comment>
<evidence type="ECO:0000313" key="4">
    <source>
        <dbReference type="Proteomes" id="UP001144204"/>
    </source>
</evidence>
<dbReference type="SUPFAM" id="SSF52799">
    <property type="entry name" value="(Phosphotyrosine protein) phosphatases II"/>
    <property type="match status" value="1"/>
</dbReference>